<protein>
    <submittedName>
        <fullName evidence="2">CubicO group peptidase (Beta-lactamase class C family)</fullName>
    </submittedName>
</protein>
<evidence type="ECO:0000259" key="1">
    <source>
        <dbReference type="Pfam" id="PF00144"/>
    </source>
</evidence>
<keyword evidence="3" id="KW-1185">Reference proteome</keyword>
<dbReference type="InterPro" id="IPR050789">
    <property type="entry name" value="Diverse_Enzym_Activities"/>
</dbReference>
<dbReference type="EMBL" id="QUMS01000001">
    <property type="protein sequence ID" value="REG10474.1"/>
    <property type="molecule type" value="Genomic_DNA"/>
</dbReference>
<dbReference type="InterPro" id="IPR012338">
    <property type="entry name" value="Beta-lactam/transpept-like"/>
</dbReference>
<evidence type="ECO:0000313" key="2">
    <source>
        <dbReference type="EMBL" id="REG10474.1"/>
    </source>
</evidence>
<reference evidence="2 3" key="1">
    <citation type="submission" date="2018-08" db="EMBL/GenBank/DDBJ databases">
        <title>Genomic Encyclopedia of Type Strains, Phase IV (KMG-IV): sequencing the most valuable type-strain genomes for metagenomic binning, comparative biology and taxonomic classification.</title>
        <authorList>
            <person name="Goeker M."/>
        </authorList>
    </citation>
    <scope>NUCLEOTIDE SEQUENCE [LARGE SCALE GENOMIC DNA]</scope>
    <source>
        <strain evidence="2 3">DSM 23923</strain>
    </source>
</reference>
<dbReference type="InterPro" id="IPR001466">
    <property type="entry name" value="Beta-lactam-related"/>
</dbReference>
<comment type="caution">
    <text evidence="2">The sequence shown here is derived from an EMBL/GenBank/DDBJ whole genome shotgun (WGS) entry which is preliminary data.</text>
</comment>
<feature type="domain" description="Beta-lactamase-related" evidence="1">
    <location>
        <begin position="23"/>
        <end position="306"/>
    </location>
</feature>
<accession>A0A347ZUF9</accession>
<organism evidence="2 3">
    <name type="scientific">Pelolinea submarina</name>
    <dbReference type="NCBI Taxonomy" id="913107"/>
    <lineage>
        <taxon>Bacteria</taxon>
        <taxon>Bacillati</taxon>
        <taxon>Chloroflexota</taxon>
        <taxon>Anaerolineae</taxon>
        <taxon>Anaerolineales</taxon>
        <taxon>Anaerolineaceae</taxon>
        <taxon>Pelolinea</taxon>
    </lineage>
</organism>
<dbReference type="PANTHER" id="PTHR43283:SF7">
    <property type="entry name" value="BETA-LACTAMASE-RELATED DOMAIN-CONTAINING PROTEIN"/>
    <property type="match status" value="1"/>
</dbReference>
<dbReference type="OrthoDB" id="9773047at2"/>
<dbReference type="PANTHER" id="PTHR43283">
    <property type="entry name" value="BETA-LACTAMASE-RELATED"/>
    <property type="match status" value="1"/>
</dbReference>
<dbReference type="SUPFAM" id="SSF56601">
    <property type="entry name" value="beta-lactamase/transpeptidase-like"/>
    <property type="match status" value="1"/>
</dbReference>
<gene>
    <name evidence="2" type="ORF">DFR64_0332</name>
</gene>
<proteinExistence type="predicted"/>
<dbReference type="AlphaFoldDB" id="A0A347ZUF9"/>
<dbReference type="Proteomes" id="UP000256388">
    <property type="component" value="Unassembled WGS sequence"/>
</dbReference>
<evidence type="ECO:0000313" key="3">
    <source>
        <dbReference type="Proteomes" id="UP000256388"/>
    </source>
</evidence>
<dbReference type="Pfam" id="PF00144">
    <property type="entry name" value="Beta-lactamase"/>
    <property type="match status" value="1"/>
</dbReference>
<dbReference type="Gene3D" id="3.40.710.10">
    <property type="entry name" value="DD-peptidase/beta-lactamase superfamily"/>
    <property type="match status" value="1"/>
</dbReference>
<name>A0A347ZUF9_9CHLR</name>
<sequence>MDQEKNTKLEKVIHDDYGNIEGIIVQKGGKNVYEKYFNGYTAENAIHVSSVTKSVFSALMGIAIEKGYIKSVDQKVLEFFPDYAVQADEKIIQGVMIRNLLNMTAPYKCQSEPYEEFFASDNWVKAALDLLGGKENSGEFRYAPIIGTHILEGILAKATGQSVLDFAAENLFSPLGIHVHNVVLRNKEEQMAWYSKVENTCGWVVDPQGINTAGWGLTLTPADMTKIGQLYLNNGMWDGKQIVSSEWIAESTREQSRCVQWGNIAYGYLWWIIDGESYAAMGDGGNAIYINTKKKMVISIASLFVPDAKDRIELIKKYIEPAFEDCE</sequence>
<dbReference type="RefSeq" id="WP_116223653.1">
    <property type="nucleotide sequence ID" value="NZ_AP018437.1"/>
</dbReference>